<feature type="domain" description="Apple" evidence="1">
    <location>
        <begin position="55"/>
        <end position="140"/>
    </location>
</feature>
<evidence type="ECO:0000313" key="2">
    <source>
        <dbReference type="Proteomes" id="UP000887566"/>
    </source>
</evidence>
<protein>
    <submittedName>
        <fullName evidence="3">Apple domain-containing protein</fullName>
    </submittedName>
</protein>
<reference evidence="3" key="1">
    <citation type="submission" date="2022-11" db="UniProtKB">
        <authorList>
            <consortium name="WormBaseParasite"/>
        </authorList>
    </citation>
    <scope>IDENTIFICATION</scope>
</reference>
<name>A0A914XQ38_9BILA</name>
<keyword evidence="2" id="KW-1185">Reference proteome</keyword>
<dbReference type="Proteomes" id="UP000887566">
    <property type="component" value="Unplaced"/>
</dbReference>
<accession>A0A914XQ38</accession>
<dbReference type="AlphaFoldDB" id="A0A914XQ38"/>
<organism evidence="2 3">
    <name type="scientific">Plectus sambesii</name>
    <dbReference type="NCBI Taxonomy" id="2011161"/>
    <lineage>
        <taxon>Eukaryota</taxon>
        <taxon>Metazoa</taxon>
        <taxon>Ecdysozoa</taxon>
        <taxon>Nematoda</taxon>
        <taxon>Chromadorea</taxon>
        <taxon>Plectida</taxon>
        <taxon>Plectina</taxon>
        <taxon>Plectoidea</taxon>
        <taxon>Plectidae</taxon>
        <taxon>Plectus</taxon>
    </lineage>
</organism>
<dbReference type="InterPro" id="IPR003609">
    <property type="entry name" value="Pan_app"/>
</dbReference>
<sequence length="141" mass="15847">MRGRASQKEENDSRFLFFLGPSTGCVLYGRIDQPIIFMNNSKFFFVDKNCAATSCKWPIKRENMNAVSLLPPMKGVEAQSPNHCQTLCLMGLLLQKCRAYAWLNDASYKSGYNCYLFPSLSSATIASAASGDFTFYQNECF</sequence>
<evidence type="ECO:0000313" key="3">
    <source>
        <dbReference type="WBParaSite" id="PSAMB.scaffold89size82155.g1752.t1"/>
    </source>
</evidence>
<dbReference type="PROSITE" id="PS50948">
    <property type="entry name" value="PAN"/>
    <property type="match status" value="1"/>
</dbReference>
<proteinExistence type="predicted"/>
<dbReference type="WBParaSite" id="PSAMB.scaffold89size82155.g1752.t1">
    <property type="protein sequence ID" value="PSAMB.scaffold89size82155.g1752.t1"/>
    <property type="gene ID" value="PSAMB.scaffold89size82155.g1752"/>
</dbReference>
<evidence type="ECO:0000259" key="1">
    <source>
        <dbReference type="PROSITE" id="PS50948"/>
    </source>
</evidence>